<feature type="domain" description="Cytosol aminopeptidase" evidence="11">
    <location>
        <begin position="1"/>
        <end position="54"/>
    </location>
</feature>
<evidence type="ECO:0000259" key="11">
    <source>
        <dbReference type="Pfam" id="PF00883"/>
    </source>
</evidence>
<dbReference type="AlphaFoldDB" id="A0A4E9FSP8"/>
<evidence type="ECO:0000256" key="9">
    <source>
        <dbReference type="ARBA" id="ARBA00023125"/>
    </source>
</evidence>
<dbReference type="OrthoDB" id="5858156at2759"/>
<dbReference type="PANTHER" id="PTHR43152">
    <property type="entry name" value="UVRABC SYSTEM PROTEIN A"/>
    <property type="match status" value="1"/>
</dbReference>
<evidence type="ECO:0000256" key="1">
    <source>
        <dbReference type="ARBA" id="ARBA00004496"/>
    </source>
</evidence>
<keyword evidence="7" id="KW-0067">ATP-binding</keyword>
<dbReference type="GO" id="GO:0005737">
    <property type="term" value="C:cytoplasm"/>
    <property type="evidence" value="ECO:0007669"/>
    <property type="project" value="UniProtKB-SubCell"/>
</dbReference>
<keyword evidence="2" id="KW-0963">Cytoplasm</keyword>
<reference evidence="14" key="3">
    <citation type="submission" date="2019-12" db="UniProtKB">
        <authorList>
            <consortium name="WormBaseParasite"/>
        </authorList>
    </citation>
    <scope>IDENTIFICATION</scope>
</reference>
<gene>
    <name evidence="12 14" type="primary">Bm17201</name>
    <name evidence="12" type="ORF">BM_BM17201</name>
</gene>
<dbReference type="InterPro" id="IPR008948">
    <property type="entry name" value="L-Aspartase-like"/>
</dbReference>
<dbReference type="Gene3D" id="1.20.200.10">
    <property type="entry name" value="Fumarase/aspartase (Central domain)"/>
    <property type="match status" value="1"/>
</dbReference>
<dbReference type="GO" id="GO:0006508">
    <property type="term" value="P:proteolysis"/>
    <property type="evidence" value="ECO:0007669"/>
    <property type="project" value="InterPro"/>
</dbReference>
<proteinExistence type="predicted"/>
<dbReference type="Proteomes" id="UP000006672">
    <property type="component" value="Unassembled WGS sequence"/>
</dbReference>
<dbReference type="GO" id="GO:0004518">
    <property type="term" value="F:nuclease activity"/>
    <property type="evidence" value="ECO:0007669"/>
    <property type="project" value="UniProtKB-KW"/>
</dbReference>
<comment type="subcellular location">
    <subcellularLocation>
        <location evidence="1">Cytoplasm</location>
    </subcellularLocation>
</comment>
<accession>A0A4E9FSP8</accession>
<evidence type="ECO:0000256" key="4">
    <source>
        <dbReference type="ARBA" id="ARBA00022741"/>
    </source>
</evidence>
<evidence type="ECO:0000256" key="3">
    <source>
        <dbReference type="ARBA" id="ARBA00022737"/>
    </source>
</evidence>
<dbReference type="GO" id="GO:0046872">
    <property type="term" value="F:metal ion binding"/>
    <property type="evidence" value="ECO:0007669"/>
    <property type="project" value="InterPro"/>
</dbReference>
<dbReference type="InterPro" id="IPR000819">
    <property type="entry name" value="Peptidase_M17_C"/>
</dbReference>
<dbReference type="InterPro" id="IPR027417">
    <property type="entry name" value="P-loop_NTPase"/>
</dbReference>
<dbReference type="SUPFAM" id="SSF53187">
    <property type="entry name" value="Zn-dependent exopeptidases"/>
    <property type="match status" value="1"/>
</dbReference>
<dbReference type="SUPFAM" id="SSF50486">
    <property type="entry name" value="FMT C-terminal domain-like"/>
    <property type="match status" value="1"/>
</dbReference>
<name>A0A4E9FSP8_BRUMA</name>
<evidence type="ECO:0000256" key="10">
    <source>
        <dbReference type="ARBA" id="ARBA00023204"/>
    </source>
</evidence>
<dbReference type="Pfam" id="PF00883">
    <property type="entry name" value="Peptidase_M17"/>
    <property type="match status" value="1"/>
</dbReference>
<reference evidence="12" key="2">
    <citation type="submission" date="2019-04" db="EMBL/GenBank/DDBJ databases">
        <authorList>
            <person name="Howe K."/>
            <person name="Paulini M."/>
            <person name="Williams G."/>
        </authorList>
    </citation>
    <scope>NUCLEOTIDE SEQUENCE [LARGE SCALE GENOMIC DNA]</scope>
    <source>
        <strain evidence="12">FR3</strain>
    </source>
</reference>
<keyword evidence="10" id="KW-0234">DNA repair</keyword>
<evidence type="ECO:0000313" key="12">
    <source>
        <dbReference type="EMBL" id="VIP00316.1"/>
    </source>
</evidence>
<dbReference type="InterPro" id="IPR011034">
    <property type="entry name" value="Formyl_transferase-like_C_sf"/>
</dbReference>
<dbReference type="CTD" id="66058639"/>
<dbReference type="PANTHER" id="PTHR43152:SF3">
    <property type="entry name" value="UVRABC SYSTEM PROTEIN A"/>
    <property type="match status" value="1"/>
</dbReference>
<evidence type="ECO:0000256" key="7">
    <source>
        <dbReference type="ARBA" id="ARBA00022840"/>
    </source>
</evidence>
<evidence type="ECO:0000313" key="13">
    <source>
        <dbReference type="Proteomes" id="UP000006672"/>
    </source>
</evidence>
<dbReference type="STRING" id="6279.A0A5S6PCN2"/>
<dbReference type="EMBL" id="CAAKNF010000051">
    <property type="protein sequence ID" value="VIP00316.1"/>
    <property type="molecule type" value="Genomic_DNA"/>
</dbReference>
<dbReference type="Gene3D" id="3.40.630.10">
    <property type="entry name" value="Zn peptidases"/>
    <property type="match status" value="1"/>
</dbReference>
<keyword evidence="8" id="KW-0267">Excision nuclease</keyword>
<dbReference type="SUPFAM" id="SSF52540">
    <property type="entry name" value="P-loop containing nucleoside triphosphate hydrolases"/>
    <property type="match status" value="1"/>
</dbReference>
<dbReference type="RefSeq" id="XP_042938929.1">
    <property type="nucleotide sequence ID" value="XM_043082995.1"/>
</dbReference>
<dbReference type="GeneID" id="66058639"/>
<evidence type="ECO:0000313" key="14">
    <source>
        <dbReference type="WBParaSite" id="Bm17201.1"/>
    </source>
</evidence>
<keyword evidence="5" id="KW-0227">DNA damage</keyword>
<dbReference type="GO" id="GO:0005524">
    <property type="term" value="F:ATP binding"/>
    <property type="evidence" value="ECO:0007669"/>
    <property type="project" value="UniProtKB-KW"/>
</dbReference>
<evidence type="ECO:0000256" key="2">
    <source>
        <dbReference type="ARBA" id="ARBA00022490"/>
    </source>
</evidence>
<protein>
    <submittedName>
        <fullName evidence="14">Cytosol aminopeptidase domain-containing protein</fullName>
    </submittedName>
</protein>
<dbReference type="GO" id="GO:0006281">
    <property type="term" value="P:DNA repair"/>
    <property type="evidence" value="ECO:0007669"/>
    <property type="project" value="UniProtKB-KW"/>
</dbReference>
<dbReference type="GO" id="GO:0003677">
    <property type="term" value="F:DNA binding"/>
    <property type="evidence" value="ECO:0007669"/>
    <property type="project" value="UniProtKB-KW"/>
</dbReference>
<dbReference type="Gene3D" id="3.40.50.300">
    <property type="entry name" value="P-loop containing nucleotide triphosphate hydrolases"/>
    <property type="match status" value="1"/>
</dbReference>
<evidence type="ECO:0000256" key="8">
    <source>
        <dbReference type="ARBA" id="ARBA00022881"/>
    </source>
</evidence>
<reference evidence="13" key="1">
    <citation type="journal article" date="2007" name="Science">
        <title>Draft genome of the filarial nematode parasite Brugia malayi.</title>
        <authorList>
            <person name="Ghedin E."/>
            <person name="Wang S."/>
            <person name="Spiro D."/>
            <person name="Caler E."/>
            <person name="Zhao Q."/>
            <person name="Crabtree J."/>
            <person name="Allen J.E."/>
            <person name="Delcher A.L."/>
            <person name="Guiliano D.B."/>
            <person name="Miranda-Saavedra D."/>
            <person name="Angiuoli S.V."/>
            <person name="Creasy T."/>
            <person name="Amedeo P."/>
            <person name="Haas B."/>
            <person name="El-Sayed N.M."/>
            <person name="Wortman J.R."/>
            <person name="Feldblyum T."/>
            <person name="Tallon L."/>
            <person name="Schatz M."/>
            <person name="Shumway M."/>
            <person name="Koo H."/>
            <person name="Salzberg S.L."/>
            <person name="Schobel S."/>
            <person name="Pertea M."/>
            <person name="Pop M."/>
            <person name="White O."/>
            <person name="Barton G.J."/>
            <person name="Carlow C.K."/>
            <person name="Crawford M.J."/>
            <person name="Daub J."/>
            <person name="Dimmic M.W."/>
            <person name="Estes C.F."/>
            <person name="Foster J.M."/>
            <person name="Ganatra M."/>
            <person name="Gregory W.F."/>
            <person name="Johnson N.M."/>
            <person name="Jin J."/>
            <person name="Komuniecki R."/>
            <person name="Korf I."/>
            <person name="Kumar S."/>
            <person name="Laney S."/>
            <person name="Li B.W."/>
            <person name="Li W."/>
            <person name="Lindblom T.H."/>
            <person name="Lustigman S."/>
            <person name="Ma D."/>
            <person name="Maina C.V."/>
            <person name="Martin D.M."/>
            <person name="McCarter J.P."/>
            <person name="McReynolds L."/>
            <person name="Mitreva M."/>
            <person name="Nutman T.B."/>
            <person name="Parkinson J."/>
            <person name="Peregrin-Alvarez J.M."/>
            <person name="Poole C."/>
            <person name="Ren Q."/>
            <person name="Saunders L."/>
            <person name="Sluder A.E."/>
            <person name="Smith K."/>
            <person name="Stanke M."/>
            <person name="Unnasch T.R."/>
            <person name="Ware J."/>
            <person name="Wei A.D."/>
            <person name="Weil G."/>
            <person name="Williams D.J."/>
            <person name="Zhang Y."/>
            <person name="Williams S.A."/>
            <person name="Fraser-Liggett C."/>
            <person name="Slatko B."/>
            <person name="Blaxter M.L."/>
            <person name="Scott A.L."/>
        </authorList>
    </citation>
    <scope>NUCLEOTIDE SEQUENCE</scope>
    <source>
        <strain evidence="13">FR3</strain>
    </source>
</reference>
<keyword evidence="3" id="KW-0677">Repeat</keyword>
<keyword evidence="4" id="KW-0547">Nucleotide-binding</keyword>
<keyword evidence="6" id="KW-0228">DNA excision</keyword>
<dbReference type="WBParaSite" id="Bm17201.1">
    <property type="protein sequence ID" value="Bm17201.1"/>
    <property type="gene ID" value="WBGene00268344"/>
</dbReference>
<evidence type="ECO:0000256" key="5">
    <source>
        <dbReference type="ARBA" id="ARBA00022763"/>
    </source>
</evidence>
<keyword evidence="9" id="KW-0238">DNA-binding</keyword>
<dbReference type="KEGG" id="bmy:BM_BM17201"/>
<accession>A0A5S6PCN2</accession>
<dbReference type="GO" id="GO:0070006">
    <property type="term" value="F:metalloaminopeptidase activity"/>
    <property type="evidence" value="ECO:0007669"/>
    <property type="project" value="InterPro"/>
</dbReference>
<keyword evidence="13" id="KW-1185">Reference proteome</keyword>
<dbReference type="SUPFAM" id="SSF48557">
    <property type="entry name" value="L-aspartase-like"/>
    <property type="match status" value="1"/>
</dbReference>
<evidence type="ECO:0000256" key="6">
    <source>
        <dbReference type="ARBA" id="ARBA00022769"/>
    </source>
</evidence>
<organism evidence="12">
    <name type="scientific">Brugia malayi</name>
    <name type="common">Filarial nematode worm</name>
    <dbReference type="NCBI Taxonomy" id="6279"/>
    <lineage>
        <taxon>Eukaryota</taxon>
        <taxon>Metazoa</taxon>
        <taxon>Ecdysozoa</taxon>
        <taxon>Nematoda</taxon>
        <taxon>Chromadorea</taxon>
        <taxon>Rhabditida</taxon>
        <taxon>Spirurina</taxon>
        <taxon>Spiruromorpha</taxon>
        <taxon>Filarioidea</taxon>
        <taxon>Onchocercidae</taxon>
        <taxon>Brugia</taxon>
    </lineage>
</organism>
<sequence>MEKKKMGALLGVAQGSSKEPKLVVIRWNGASKEQKPIAFVGKGITFDTGGVSLNLALAIGKDIEYCAVIDVKSGNILWSKPLKVKSVSDIESYYSPLIPVKEQKTGVIASSMENVAVEIRHLQRTEIAEIAEYFSTGQKGSSAMPLSPFASQIGSGLTGVLYVLDEPSIGLHQCDNDRLIATLKNLRDMGNTVIVVEHDEDTIMNKYFMNFINIKWPAQVSKFADGAINAEVALSETLRKRATSWGVITEVEAYIGMDDPACHAGDFWLIVNPNCVVGNVGELYWQLDHQGRSRKEGVLLEMFRLVRRHGDVDIVVLVHCDGPLRLANRSTSKF</sequence>